<organism evidence="2 3">
    <name type="scientific">Xenorhabdus griffiniae</name>
    <dbReference type="NCBI Taxonomy" id="351672"/>
    <lineage>
        <taxon>Bacteria</taxon>
        <taxon>Pseudomonadati</taxon>
        <taxon>Pseudomonadota</taxon>
        <taxon>Gammaproteobacteria</taxon>
        <taxon>Enterobacterales</taxon>
        <taxon>Morganellaceae</taxon>
        <taxon>Xenorhabdus</taxon>
    </lineage>
</organism>
<keyword evidence="3" id="KW-1185">Reference proteome</keyword>
<dbReference type="RefSeq" id="WP_189759997.1">
    <property type="nucleotide sequence ID" value="NZ_CAWPOC010000202.1"/>
</dbReference>
<keyword evidence="1" id="KW-0732">Signal</keyword>
<dbReference type="GeneID" id="88856132"/>
<dbReference type="Proteomes" id="UP001300348">
    <property type="component" value="Chromosome"/>
</dbReference>
<name>A0ABY9XD26_9GAMM</name>
<proteinExistence type="predicted"/>
<feature type="signal peptide" evidence="1">
    <location>
        <begin position="1"/>
        <end position="24"/>
    </location>
</feature>
<accession>A0ABY9XD26</accession>
<gene>
    <name evidence="2" type="ORF">QL112_011205</name>
</gene>
<reference evidence="2 3" key="1">
    <citation type="journal article" date="2023" name="Access Microbiol">
        <title>The genome of a steinernematid-associated Pseudomonas piscis bacterium encodes the biosynthesis of insect toxins.</title>
        <authorList>
            <person name="Awori R.M."/>
            <person name="Hendre P."/>
            <person name="Amugune N.O."/>
        </authorList>
    </citation>
    <scope>NUCLEOTIDE SEQUENCE [LARGE SCALE GENOMIC DNA]</scope>
    <source>
        <strain evidence="2 3">97</strain>
    </source>
</reference>
<evidence type="ECO:0000313" key="2">
    <source>
        <dbReference type="EMBL" id="WNH00476.1"/>
    </source>
</evidence>
<protein>
    <submittedName>
        <fullName evidence="2">Uncharacterized protein</fullName>
    </submittedName>
</protein>
<dbReference type="EMBL" id="CP133647">
    <property type="protein sequence ID" value="WNH00476.1"/>
    <property type="molecule type" value="Genomic_DNA"/>
</dbReference>
<sequence>MKRKLAACILSLFVGTIITTNANAFICKIFNEDVKATCDSYCNLIPDGGAKLKAAKLFCL</sequence>
<feature type="chain" id="PRO_5046212642" evidence="1">
    <location>
        <begin position="25"/>
        <end position="60"/>
    </location>
</feature>
<evidence type="ECO:0000256" key="1">
    <source>
        <dbReference type="SAM" id="SignalP"/>
    </source>
</evidence>
<evidence type="ECO:0000313" key="3">
    <source>
        <dbReference type="Proteomes" id="UP001300348"/>
    </source>
</evidence>